<organism evidence="4 5">
    <name type="scientific">Candidatus Fischerbacteria bacterium RBG_13_37_8</name>
    <dbReference type="NCBI Taxonomy" id="1817863"/>
    <lineage>
        <taxon>Bacteria</taxon>
        <taxon>Candidatus Fischeribacteriota</taxon>
    </lineage>
</organism>
<dbReference type="InterPro" id="IPR055396">
    <property type="entry name" value="DUF7088"/>
</dbReference>
<keyword evidence="1" id="KW-0472">Membrane</keyword>
<dbReference type="Proteomes" id="UP000178943">
    <property type="component" value="Unassembled WGS sequence"/>
</dbReference>
<protein>
    <submittedName>
        <fullName evidence="4">Uncharacterized protein</fullName>
    </submittedName>
</protein>
<evidence type="ECO:0000256" key="1">
    <source>
        <dbReference type="SAM" id="Phobius"/>
    </source>
</evidence>
<accession>A0A1F5V8T9</accession>
<dbReference type="InterPro" id="IPR019196">
    <property type="entry name" value="ABC_transp_unknown"/>
</dbReference>
<feature type="domain" description="DUF7088" evidence="3">
    <location>
        <begin position="100"/>
        <end position="182"/>
    </location>
</feature>
<name>A0A1F5V8T9_9BACT</name>
<comment type="caution">
    <text evidence="4">The sequence shown here is derived from an EMBL/GenBank/DDBJ whole genome shotgun (WGS) entry which is preliminary data.</text>
</comment>
<feature type="transmembrane region" description="Helical" evidence="1">
    <location>
        <begin position="64"/>
        <end position="87"/>
    </location>
</feature>
<evidence type="ECO:0000313" key="4">
    <source>
        <dbReference type="EMBL" id="OGF59331.1"/>
    </source>
</evidence>
<dbReference type="Pfam" id="PF23357">
    <property type="entry name" value="DUF7088"/>
    <property type="match status" value="1"/>
</dbReference>
<dbReference type="AlphaFoldDB" id="A0A1F5V8T9"/>
<dbReference type="EMBL" id="MFGW01000217">
    <property type="protein sequence ID" value="OGF59331.1"/>
    <property type="molecule type" value="Genomic_DNA"/>
</dbReference>
<keyword evidence="1" id="KW-0812">Transmembrane</keyword>
<feature type="transmembrane region" description="Helical" evidence="1">
    <location>
        <begin position="7"/>
        <end position="26"/>
    </location>
</feature>
<feature type="transmembrane region" description="Helical" evidence="1">
    <location>
        <begin position="481"/>
        <end position="499"/>
    </location>
</feature>
<feature type="domain" description="ABC-type uncharacterised transport system" evidence="2">
    <location>
        <begin position="207"/>
        <end position="431"/>
    </location>
</feature>
<evidence type="ECO:0000259" key="2">
    <source>
        <dbReference type="Pfam" id="PF09822"/>
    </source>
</evidence>
<dbReference type="Pfam" id="PF09822">
    <property type="entry name" value="ABC_transp_aux"/>
    <property type="match status" value="1"/>
</dbReference>
<evidence type="ECO:0000313" key="5">
    <source>
        <dbReference type="Proteomes" id="UP000178943"/>
    </source>
</evidence>
<sequence length="504" mass="57461">MKILRKIAFPICVLFVLAAFSLRYYFNQWDKNSFALLIAGGVFFLLSLILDWREIIATFRKRAVKYGLSSLISIILALAILSILNYMNYKHYKRFDLTVSKRFSLSEQTIQLLENLPRPVHIMTFFPEDQPLANRKFNDLMREFQTHTNKITTDMYDIDLQPQLAQKWDVKIPGTIVFESGQRHEKINKVAEEDLINAIVKVTKDIKKVVYFLEGHQEFSIDDTSSQGLSVFKEKLQKENYEIKKVILASTPEIPLDASALIIASPVIDLLPHEIEGIINYVNKGGHLLLFIDSGSSNTLEKLSEQWGVLTENSIVIDTAQGYFGGNAFIPQVRTIFGSPISTSFSLNGFFPYTRSLKKMENSNPVTVIRTMVESTENSWAEFNQDVAEFTENVDHKGPVPVGISIIQKINNTDKDFRVIIFGDIDFIKNGWFNILGNGNIALNSVAWLTEEMQLISLKTKPEETAQLPFEAFELKKFMKFSQLIAPGIIVLIGIIVWIRRRKA</sequence>
<proteinExistence type="predicted"/>
<dbReference type="STRING" id="1817863.A2Y62_13665"/>
<evidence type="ECO:0000259" key="3">
    <source>
        <dbReference type="Pfam" id="PF23357"/>
    </source>
</evidence>
<feature type="transmembrane region" description="Helical" evidence="1">
    <location>
        <begin position="32"/>
        <end position="52"/>
    </location>
</feature>
<keyword evidence="1" id="KW-1133">Transmembrane helix</keyword>
<gene>
    <name evidence="4" type="ORF">A2Y62_13665</name>
</gene>
<reference evidence="4 5" key="1">
    <citation type="journal article" date="2016" name="Nat. Commun.">
        <title>Thousands of microbial genomes shed light on interconnected biogeochemical processes in an aquifer system.</title>
        <authorList>
            <person name="Anantharaman K."/>
            <person name="Brown C.T."/>
            <person name="Hug L.A."/>
            <person name="Sharon I."/>
            <person name="Castelle C.J."/>
            <person name="Probst A.J."/>
            <person name="Thomas B.C."/>
            <person name="Singh A."/>
            <person name="Wilkins M.J."/>
            <person name="Karaoz U."/>
            <person name="Brodie E.L."/>
            <person name="Williams K.H."/>
            <person name="Hubbard S.S."/>
            <person name="Banfield J.F."/>
        </authorList>
    </citation>
    <scope>NUCLEOTIDE SEQUENCE [LARGE SCALE GENOMIC DNA]</scope>
</reference>
<dbReference type="Gene3D" id="3.40.30.10">
    <property type="entry name" value="Glutaredoxin"/>
    <property type="match status" value="1"/>
</dbReference>